<gene>
    <name evidence="8" type="ORF">BATDEDRAFT_7683</name>
</gene>
<evidence type="ECO:0000313" key="8">
    <source>
        <dbReference type="EMBL" id="EGF80926.1"/>
    </source>
</evidence>
<reference evidence="8 9" key="1">
    <citation type="submission" date="2009-12" db="EMBL/GenBank/DDBJ databases">
        <title>The draft genome of Batrachochytrium dendrobatidis.</title>
        <authorList>
            <consortium name="US DOE Joint Genome Institute (JGI-PGF)"/>
            <person name="Kuo A."/>
            <person name="Salamov A."/>
            <person name="Schmutz J."/>
            <person name="Lucas S."/>
            <person name="Pitluck S."/>
            <person name="Rosenblum E."/>
            <person name="Stajich J."/>
            <person name="Eisen M."/>
            <person name="Grigoriev I.V."/>
        </authorList>
    </citation>
    <scope>NUCLEOTIDE SEQUENCE [LARGE SCALE GENOMIC DNA]</scope>
    <source>
        <strain evidence="9">JAM81 / FGSC 10211</strain>
    </source>
</reference>
<sequence length="57" mass="6970">DYAAVIKSRDEYYKEQLVTGQEIRILRDKLRWCYIREGVNHLQNCRHLSTQLMEVMR</sequence>
<dbReference type="InParanoid" id="F4P1L5"/>
<keyword evidence="2" id="KW-0813">Transport</keyword>
<name>F4P1L5_BATDJ</name>
<evidence type="ECO:0000256" key="5">
    <source>
        <dbReference type="ARBA" id="ARBA00022982"/>
    </source>
</evidence>
<keyword evidence="7" id="KW-0472">Membrane</keyword>
<dbReference type="RefSeq" id="XP_006678317.1">
    <property type="nucleotide sequence ID" value="XM_006678254.1"/>
</dbReference>
<keyword evidence="9" id="KW-1185">Reference proteome</keyword>
<dbReference type="AlphaFoldDB" id="F4P1L5"/>
<feature type="non-terminal residue" evidence="8">
    <location>
        <position position="1"/>
    </location>
</feature>
<dbReference type="GeneID" id="18241676"/>
<dbReference type="GO" id="GO:0005743">
    <property type="term" value="C:mitochondrial inner membrane"/>
    <property type="evidence" value="ECO:0007669"/>
    <property type="project" value="UniProtKB-SubCell"/>
</dbReference>
<dbReference type="PANTHER" id="PTHR13094:SF1">
    <property type="entry name" value="NADH DEHYDROGENASE [UBIQUINONE] 1 BETA SUBCOMPLEX SUBUNIT 10"/>
    <property type="match status" value="1"/>
</dbReference>
<evidence type="ECO:0000256" key="6">
    <source>
        <dbReference type="ARBA" id="ARBA00023128"/>
    </source>
</evidence>
<dbReference type="HOGENOM" id="CLU_196217_0_0_1"/>
<feature type="non-terminal residue" evidence="8">
    <location>
        <position position="57"/>
    </location>
</feature>
<evidence type="ECO:0000256" key="4">
    <source>
        <dbReference type="ARBA" id="ARBA00022792"/>
    </source>
</evidence>
<dbReference type="STRING" id="684364.F4P1L5"/>
<evidence type="ECO:0000256" key="1">
    <source>
        <dbReference type="ARBA" id="ARBA00004443"/>
    </source>
</evidence>
<evidence type="ECO:0000256" key="7">
    <source>
        <dbReference type="ARBA" id="ARBA00023136"/>
    </source>
</evidence>
<dbReference type="PANTHER" id="PTHR13094">
    <property type="entry name" value="NADH-UBIQUINONE OXIDOREDUCTASE PDSW SUBUNIT"/>
    <property type="match status" value="1"/>
</dbReference>
<keyword evidence="4" id="KW-0999">Mitochondrion inner membrane</keyword>
<evidence type="ECO:0000256" key="3">
    <source>
        <dbReference type="ARBA" id="ARBA00022660"/>
    </source>
</evidence>
<protein>
    <submittedName>
        <fullName evidence="8">Uncharacterized protein</fullName>
    </submittedName>
</protein>
<accession>F4P1L5</accession>
<dbReference type="OrthoDB" id="10252718at2759"/>
<evidence type="ECO:0000256" key="2">
    <source>
        <dbReference type="ARBA" id="ARBA00022448"/>
    </source>
</evidence>
<keyword evidence="5" id="KW-0249">Electron transport</keyword>
<proteinExistence type="predicted"/>
<dbReference type="Proteomes" id="UP000007241">
    <property type="component" value="Unassembled WGS sequence"/>
</dbReference>
<comment type="subcellular location">
    <subcellularLocation>
        <location evidence="1">Mitochondrion inner membrane</location>
        <topology evidence="1">Peripheral membrane protein</topology>
        <orientation evidence="1">Matrix side</orientation>
    </subcellularLocation>
</comment>
<organism evidence="8 9">
    <name type="scientific">Batrachochytrium dendrobatidis (strain JAM81 / FGSC 10211)</name>
    <name type="common">Frog chytrid fungus</name>
    <dbReference type="NCBI Taxonomy" id="684364"/>
    <lineage>
        <taxon>Eukaryota</taxon>
        <taxon>Fungi</taxon>
        <taxon>Fungi incertae sedis</taxon>
        <taxon>Chytridiomycota</taxon>
        <taxon>Chytridiomycota incertae sedis</taxon>
        <taxon>Chytridiomycetes</taxon>
        <taxon>Rhizophydiales</taxon>
        <taxon>Rhizophydiales incertae sedis</taxon>
        <taxon>Batrachochytrium</taxon>
    </lineage>
</organism>
<dbReference type="EMBL" id="GL882883">
    <property type="protein sequence ID" value="EGF80926.1"/>
    <property type="molecule type" value="Genomic_DNA"/>
</dbReference>
<keyword evidence="6" id="KW-0496">Mitochondrion</keyword>
<keyword evidence="3" id="KW-0679">Respiratory chain</keyword>
<dbReference type="InterPro" id="IPR039993">
    <property type="entry name" value="NDUFB10"/>
</dbReference>
<evidence type="ECO:0000313" key="9">
    <source>
        <dbReference type="Proteomes" id="UP000007241"/>
    </source>
</evidence>